<name>A0A2T9YIG1_9FUNG</name>
<dbReference type="AlphaFoldDB" id="A0A2T9YIG1"/>
<dbReference type="InterPro" id="IPR022617">
    <property type="entry name" value="Rad60/SUMO-like_dom"/>
</dbReference>
<dbReference type="Gene3D" id="3.10.20.90">
    <property type="entry name" value="Phosphatidylinositol 3-kinase Catalytic Subunit, Chain A, domain 1"/>
    <property type="match status" value="1"/>
</dbReference>
<feature type="compositionally biased region" description="Polar residues" evidence="1">
    <location>
        <begin position="161"/>
        <end position="170"/>
    </location>
</feature>
<sequence length="533" mass="60562">MAIGIDSDSSADDLKKNVSNFSKGSLSTVSPTGDNEINTTSSANLNKIIKPKLLKKKIQAVFESNQVNYLTKKDSSSSLDYDSSSSDDFFSRKISKGQQELIFKTFSNDKKPNLSLNDQNQDLDSEQGSLSESEIQQSKIVNTKFERQVQNENISKEKFESQVSSTQKPGSSEYAPAVSTSQFIELSEDSDEFVESDDPDDPDYIDPAFDENQSTQDPYILTKKPRKTYLSQSMKIPSSRKPESEIENKPDLSEYSELDPALLEVLSTHKPNIKSGIADSRSSILSNTLDSAIDLEEEDHDIVKLIFKLKTDQILLNEEIQKYSDLIWKNIRCNTASNFTKASNSNLEINVSSDIPLFSAFEKLKKNNLINYDISRFIMVYDGVKIYTSVTPSAINPNKKIVLDVYPKEVHNRYLSYKKDLEESLTVFDTLRSDKQSDFRMVDSTTDINQIDNFNQSASEMIKIKIRNKLGEDKFIKIAKETKVKRIIEMYCEMSKITFTPKVFLYFDDEKLDPEISIGETEIEDEDMVTVSY</sequence>
<reference evidence="3 4" key="1">
    <citation type="journal article" date="2018" name="MBio">
        <title>Comparative Genomics Reveals the Core Gene Toolbox for the Fungus-Insect Symbiosis.</title>
        <authorList>
            <person name="Wang Y."/>
            <person name="Stata M."/>
            <person name="Wang W."/>
            <person name="Stajich J.E."/>
            <person name="White M.M."/>
            <person name="Moncalvo J.M."/>
        </authorList>
    </citation>
    <scope>NUCLEOTIDE SEQUENCE [LARGE SCALE GENOMIC DNA]</scope>
    <source>
        <strain evidence="3 4">SC-DP-2</strain>
    </source>
</reference>
<proteinExistence type="predicted"/>
<dbReference type="EMBL" id="MBFS01002818">
    <property type="protein sequence ID" value="PVU92110.1"/>
    <property type="molecule type" value="Genomic_DNA"/>
</dbReference>
<feature type="compositionally biased region" description="Acidic residues" evidence="1">
    <location>
        <begin position="186"/>
        <end position="204"/>
    </location>
</feature>
<evidence type="ECO:0000256" key="1">
    <source>
        <dbReference type="SAM" id="MobiDB-lite"/>
    </source>
</evidence>
<dbReference type="STRING" id="133381.A0A2T9YIG1"/>
<dbReference type="InterPro" id="IPR029071">
    <property type="entry name" value="Ubiquitin-like_domsf"/>
</dbReference>
<protein>
    <recommendedName>
        <fullName evidence="2">Rad60/SUMO-like domain-containing protein</fullName>
    </recommendedName>
</protein>
<comment type="caution">
    <text evidence="3">The sequence shown here is derived from an EMBL/GenBank/DDBJ whole genome shotgun (WGS) entry which is preliminary data.</text>
</comment>
<dbReference type="Pfam" id="PF11976">
    <property type="entry name" value="Rad60-SLD"/>
    <property type="match status" value="1"/>
</dbReference>
<feature type="region of interest" description="Disordered" evidence="1">
    <location>
        <begin position="21"/>
        <end position="41"/>
    </location>
</feature>
<keyword evidence="4" id="KW-1185">Reference proteome</keyword>
<evidence type="ECO:0000313" key="3">
    <source>
        <dbReference type="EMBL" id="PVU92110.1"/>
    </source>
</evidence>
<feature type="domain" description="Rad60/SUMO-like" evidence="2">
    <location>
        <begin position="462"/>
        <end position="531"/>
    </location>
</feature>
<dbReference type="OrthoDB" id="3365399at2759"/>
<gene>
    <name evidence="3" type="ORF">BB560_006078</name>
</gene>
<feature type="compositionally biased region" description="Polar residues" evidence="1">
    <location>
        <begin position="114"/>
        <end position="135"/>
    </location>
</feature>
<organism evidence="3 4">
    <name type="scientific">Smittium megazygosporum</name>
    <dbReference type="NCBI Taxonomy" id="133381"/>
    <lineage>
        <taxon>Eukaryota</taxon>
        <taxon>Fungi</taxon>
        <taxon>Fungi incertae sedis</taxon>
        <taxon>Zoopagomycota</taxon>
        <taxon>Kickxellomycotina</taxon>
        <taxon>Harpellomycetes</taxon>
        <taxon>Harpellales</taxon>
        <taxon>Legeriomycetaceae</taxon>
        <taxon>Smittium</taxon>
    </lineage>
</organism>
<dbReference type="SUPFAM" id="SSF54236">
    <property type="entry name" value="Ubiquitin-like"/>
    <property type="match status" value="1"/>
</dbReference>
<dbReference type="Proteomes" id="UP000245609">
    <property type="component" value="Unassembled WGS sequence"/>
</dbReference>
<feature type="region of interest" description="Disordered" evidence="1">
    <location>
        <begin position="157"/>
        <end position="253"/>
    </location>
</feature>
<feature type="compositionally biased region" description="Basic and acidic residues" evidence="1">
    <location>
        <begin position="240"/>
        <end position="252"/>
    </location>
</feature>
<accession>A0A2T9YIG1</accession>
<feature type="region of interest" description="Disordered" evidence="1">
    <location>
        <begin position="109"/>
        <end position="135"/>
    </location>
</feature>
<evidence type="ECO:0000313" key="4">
    <source>
        <dbReference type="Proteomes" id="UP000245609"/>
    </source>
</evidence>
<evidence type="ECO:0000259" key="2">
    <source>
        <dbReference type="Pfam" id="PF11976"/>
    </source>
</evidence>
<dbReference type="CDD" id="cd17080">
    <property type="entry name" value="Ubl_SLD2_Esc2_like"/>
    <property type="match status" value="1"/>
</dbReference>